<comment type="caution">
    <text evidence="5">The sequence shown here is derived from an EMBL/GenBank/DDBJ whole genome shotgun (WGS) entry which is preliminary data.</text>
</comment>
<dbReference type="PROSITE" id="PS01124">
    <property type="entry name" value="HTH_ARAC_FAMILY_2"/>
    <property type="match status" value="1"/>
</dbReference>
<dbReference type="Proteomes" id="UP001274321">
    <property type="component" value="Unassembled WGS sequence"/>
</dbReference>
<dbReference type="RefSeq" id="WP_319845112.1">
    <property type="nucleotide sequence ID" value="NZ_JAXAFJ010000008.1"/>
</dbReference>
<dbReference type="PROSITE" id="PS00041">
    <property type="entry name" value="HTH_ARAC_FAMILY_1"/>
    <property type="match status" value="1"/>
</dbReference>
<dbReference type="SMART" id="SM00342">
    <property type="entry name" value="HTH_ARAC"/>
    <property type="match status" value="1"/>
</dbReference>
<dbReference type="PRINTS" id="PR00032">
    <property type="entry name" value="HTHARAC"/>
</dbReference>
<evidence type="ECO:0000313" key="6">
    <source>
        <dbReference type="Proteomes" id="UP001274321"/>
    </source>
</evidence>
<dbReference type="InterPro" id="IPR018060">
    <property type="entry name" value="HTH_AraC"/>
</dbReference>
<accession>A0ABU4RS60</accession>
<dbReference type="EMBL" id="JAXAFJ010000008">
    <property type="protein sequence ID" value="MDX6806988.1"/>
    <property type="molecule type" value="Genomic_DNA"/>
</dbReference>
<keyword evidence="2" id="KW-0238">DNA-binding</keyword>
<proteinExistence type="predicted"/>
<dbReference type="Pfam" id="PF12833">
    <property type="entry name" value="HTH_18"/>
    <property type="match status" value="1"/>
</dbReference>
<keyword evidence="3" id="KW-0804">Transcription</keyword>
<dbReference type="Gene3D" id="1.10.10.60">
    <property type="entry name" value="Homeodomain-like"/>
    <property type="match status" value="1"/>
</dbReference>
<dbReference type="InterPro" id="IPR009057">
    <property type="entry name" value="Homeodomain-like_sf"/>
</dbReference>
<evidence type="ECO:0000313" key="5">
    <source>
        <dbReference type="EMBL" id="MDX6806988.1"/>
    </source>
</evidence>
<evidence type="ECO:0000256" key="2">
    <source>
        <dbReference type="ARBA" id="ARBA00023125"/>
    </source>
</evidence>
<dbReference type="SUPFAM" id="SSF46689">
    <property type="entry name" value="Homeodomain-like"/>
    <property type="match status" value="2"/>
</dbReference>
<sequence length="322" mass="35786">MKIEGTVTPDEVARLVSVAGQDFRVRTMPARGPVLDGVFRMERLSCGLVLHATDGITMRDLDSEMQHHGGITLYLFLAGEVDLSIAGEPMRVGRHGPELEAVMISHPRPELFRRRARKGERQRKVNISFSREWLEQRGLLEAGDDGPLSRFCGAHLAQLRWRPSPRLVALAEDVLFIITHATCAETLYLESRATEMVAEAVTALVMQEAGEDGLAALDRQRLTRACAFLERRLDHLPALEEVAGDAGVSIATLQRLFRMALGTTVLGHARALRLDRARLQLEREGLSITQVAFAAGYSSPANFATAFRRRFSIAPKEVRRRS</sequence>
<dbReference type="InterPro" id="IPR020449">
    <property type="entry name" value="Tscrpt_reg_AraC-type_HTH"/>
</dbReference>
<name>A0ABU4RS60_9HYPH</name>
<dbReference type="InterPro" id="IPR018062">
    <property type="entry name" value="HTH_AraC-typ_CS"/>
</dbReference>
<dbReference type="PANTHER" id="PTHR47893:SF1">
    <property type="entry name" value="REGULATORY PROTEIN PCHR"/>
    <property type="match status" value="1"/>
</dbReference>
<organism evidence="5 6">
    <name type="scientific">Terrihabitans rhizophilus</name>
    <dbReference type="NCBI Taxonomy" id="3092662"/>
    <lineage>
        <taxon>Bacteria</taxon>
        <taxon>Pseudomonadati</taxon>
        <taxon>Pseudomonadota</taxon>
        <taxon>Alphaproteobacteria</taxon>
        <taxon>Hyphomicrobiales</taxon>
        <taxon>Terrihabitans</taxon>
    </lineage>
</organism>
<gene>
    <name evidence="5" type="ORF">SCD90_13020</name>
</gene>
<evidence type="ECO:0000256" key="3">
    <source>
        <dbReference type="ARBA" id="ARBA00023163"/>
    </source>
</evidence>
<dbReference type="InterPro" id="IPR053142">
    <property type="entry name" value="PchR_regulatory_protein"/>
</dbReference>
<keyword evidence="6" id="KW-1185">Reference proteome</keyword>
<dbReference type="PANTHER" id="PTHR47893">
    <property type="entry name" value="REGULATORY PROTEIN PCHR"/>
    <property type="match status" value="1"/>
</dbReference>
<feature type="domain" description="HTH araC/xylS-type" evidence="4">
    <location>
        <begin position="223"/>
        <end position="321"/>
    </location>
</feature>
<reference evidence="5 6" key="1">
    <citation type="submission" date="2023-11" db="EMBL/GenBank/DDBJ databases">
        <authorList>
            <person name="Bao R."/>
        </authorList>
    </citation>
    <scope>NUCLEOTIDE SEQUENCE [LARGE SCALE GENOMIC DNA]</scope>
    <source>
        <strain evidence="5 6">PJ23</strain>
    </source>
</reference>
<evidence type="ECO:0000259" key="4">
    <source>
        <dbReference type="PROSITE" id="PS01124"/>
    </source>
</evidence>
<protein>
    <submittedName>
        <fullName evidence="5">AraC family transcriptional regulator</fullName>
    </submittedName>
</protein>
<keyword evidence="1" id="KW-0805">Transcription regulation</keyword>
<evidence type="ECO:0000256" key="1">
    <source>
        <dbReference type="ARBA" id="ARBA00023015"/>
    </source>
</evidence>